<proteinExistence type="predicted"/>
<comment type="caution">
    <text evidence="2">The sequence shown here is derived from an EMBL/GenBank/DDBJ whole genome shotgun (WGS) entry which is preliminary data.</text>
</comment>
<dbReference type="AlphaFoldDB" id="A0A644UEB9"/>
<accession>A0A644UEB9</accession>
<dbReference type="EMBL" id="VSSQ01000106">
    <property type="protein sequence ID" value="MPL77325.1"/>
    <property type="molecule type" value="Genomic_DNA"/>
</dbReference>
<protein>
    <submittedName>
        <fullName evidence="2">Uncharacterized protein</fullName>
    </submittedName>
</protein>
<evidence type="ECO:0000256" key="1">
    <source>
        <dbReference type="SAM" id="Phobius"/>
    </source>
</evidence>
<keyword evidence="1" id="KW-0472">Membrane</keyword>
<reference evidence="2" key="1">
    <citation type="submission" date="2019-08" db="EMBL/GenBank/DDBJ databases">
        <authorList>
            <person name="Kucharzyk K."/>
            <person name="Murdoch R.W."/>
            <person name="Higgins S."/>
            <person name="Loffler F."/>
        </authorList>
    </citation>
    <scope>NUCLEOTIDE SEQUENCE</scope>
</reference>
<keyword evidence="1" id="KW-0812">Transmembrane</keyword>
<dbReference type="InterPro" id="IPR024422">
    <property type="entry name" value="Protein_unknown_function_OB"/>
</dbReference>
<keyword evidence="1" id="KW-1133">Transmembrane helix</keyword>
<sequence length="172" mass="18367">MEKTLNNKLVRALLITSPLIIIALVSVGFSLNESITSLNNEDSSVTAVISQPEPAEVVAPPVQIAARVLYEEYISNQTAADIKYKGSLVVVQGVLSGICPATSTLQWVTLETDGQNAFVKCQLSGDFTFLSSINDLIGQTVTIAGICQGFSGSYLIIDEIYTNDLPTHTDLG</sequence>
<organism evidence="2">
    <name type="scientific">bioreactor metagenome</name>
    <dbReference type="NCBI Taxonomy" id="1076179"/>
    <lineage>
        <taxon>unclassified sequences</taxon>
        <taxon>metagenomes</taxon>
        <taxon>ecological metagenomes</taxon>
    </lineage>
</organism>
<evidence type="ECO:0000313" key="2">
    <source>
        <dbReference type="EMBL" id="MPL77325.1"/>
    </source>
</evidence>
<gene>
    <name evidence="2" type="ORF">SDC9_23180</name>
</gene>
<dbReference type="Pfam" id="PF12869">
    <property type="entry name" value="tRNA_anti-like"/>
    <property type="match status" value="1"/>
</dbReference>
<feature type="transmembrane region" description="Helical" evidence="1">
    <location>
        <begin position="12"/>
        <end position="31"/>
    </location>
</feature>
<name>A0A644UEB9_9ZZZZ</name>